<reference evidence="3 4" key="1">
    <citation type="submission" date="2019-04" db="EMBL/GenBank/DDBJ databases">
        <authorList>
            <person name="Feng G."/>
            <person name="Zhu H."/>
        </authorList>
    </citation>
    <scope>NUCLEOTIDE SEQUENCE [LARGE SCALE GENOMIC DNA]</scope>
    <source>
        <strain evidence="3 4">6HR-1</strain>
    </source>
</reference>
<dbReference type="Proteomes" id="UP000297535">
    <property type="component" value="Unassembled WGS sequence"/>
</dbReference>
<dbReference type="Pfam" id="PF07811">
    <property type="entry name" value="TadE"/>
    <property type="match status" value="1"/>
</dbReference>
<feature type="domain" description="TadE-like" evidence="2">
    <location>
        <begin position="20"/>
        <end position="62"/>
    </location>
</feature>
<evidence type="ECO:0000313" key="3">
    <source>
        <dbReference type="EMBL" id="TGE01237.1"/>
    </source>
</evidence>
<keyword evidence="1" id="KW-0812">Transmembrane</keyword>
<dbReference type="OrthoDB" id="7349713at2"/>
<comment type="caution">
    <text evidence="3">The sequence shown here is derived from an EMBL/GenBank/DDBJ whole genome shotgun (WGS) entry which is preliminary data.</text>
</comment>
<feature type="transmembrane region" description="Helical" evidence="1">
    <location>
        <begin position="26"/>
        <end position="49"/>
    </location>
</feature>
<dbReference type="EMBL" id="SRLB01000004">
    <property type="protein sequence ID" value="TGE01237.1"/>
    <property type="molecule type" value="Genomic_DNA"/>
</dbReference>
<evidence type="ECO:0000256" key="1">
    <source>
        <dbReference type="SAM" id="Phobius"/>
    </source>
</evidence>
<keyword evidence="1" id="KW-1133">Transmembrane helix</keyword>
<dbReference type="RefSeq" id="WP_135413840.1">
    <property type="nucleotide sequence ID" value="NZ_SRLB01000004.1"/>
</dbReference>
<keyword evidence="1" id="KW-0472">Membrane</keyword>
<organism evidence="3 4">
    <name type="scientific">Methylobacterium nonmethylotrophicum</name>
    <dbReference type="NCBI Taxonomy" id="1141884"/>
    <lineage>
        <taxon>Bacteria</taxon>
        <taxon>Pseudomonadati</taxon>
        <taxon>Pseudomonadota</taxon>
        <taxon>Alphaproteobacteria</taxon>
        <taxon>Hyphomicrobiales</taxon>
        <taxon>Methylobacteriaceae</taxon>
        <taxon>Methylobacterium</taxon>
    </lineage>
</organism>
<name>A0A4Z0NVQ6_9HYPH</name>
<dbReference type="AlphaFoldDB" id="A0A4Z0NVQ6"/>
<accession>A0A4Z0NVQ6</accession>
<dbReference type="InterPro" id="IPR012495">
    <property type="entry name" value="TadE-like_dom"/>
</dbReference>
<evidence type="ECO:0000313" key="4">
    <source>
        <dbReference type="Proteomes" id="UP000297535"/>
    </source>
</evidence>
<evidence type="ECO:0000259" key="2">
    <source>
        <dbReference type="Pfam" id="PF07811"/>
    </source>
</evidence>
<keyword evidence="4" id="KW-1185">Reference proteome</keyword>
<proteinExistence type="predicted"/>
<gene>
    <name evidence="3" type="ORF">EU555_06470</name>
</gene>
<protein>
    <submittedName>
        <fullName evidence="3">Pilus assembly protein</fullName>
    </submittedName>
</protein>
<sequence length="180" mass="19637">MSEQPASRSPVSRLVSSSDGASAVEFAMIAPIFIALMLHILQCGLLFVAERVLQNATDSASRKILTGQVQSNQVSESQFKSAVCAKLYNIFDCSAVYVDVNAYSSFSGSSYNQPMLTYDSQGNVNNTWSFNPGQDGKVVIVRVIYRWRVFGGPLTYAIPNTANGYHLMMGVAALRVEPYS</sequence>